<feature type="transmembrane region" description="Helical" evidence="2">
    <location>
        <begin position="102"/>
        <end position="126"/>
    </location>
</feature>
<proteinExistence type="predicted"/>
<comment type="caution">
    <text evidence="4">The sequence shown here is derived from an EMBL/GenBank/DDBJ whole genome shotgun (WGS) entry which is preliminary data.</text>
</comment>
<keyword evidence="2" id="KW-0472">Membrane</keyword>
<evidence type="ECO:0000313" key="5">
    <source>
        <dbReference type="Proteomes" id="UP001500101"/>
    </source>
</evidence>
<evidence type="ECO:0000256" key="1">
    <source>
        <dbReference type="SAM" id="Coils"/>
    </source>
</evidence>
<evidence type="ECO:0000313" key="4">
    <source>
        <dbReference type="EMBL" id="GAA4143633.1"/>
    </source>
</evidence>
<dbReference type="PANTHER" id="PTHR34978">
    <property type="entry name" value="POSSIBLE SENSOR-TRANSDUCER PROTEIN BLAR"/>
    <property type="match status" value="1"/>
</dbReference>
<dbReference type="EMBL" id="BAAAZI010000011">
    <property type="protein sequence ID" value="GAA4143633.1"/>
    <property type="molecule type" value="Genomic_DNA"/>
</dbReference>
<feature type="coiled-coil region" evidence="1">
    <location>
        <begin position="560"/>
        <end position="587"/>
    </location>
</feature>
<dbReference type="RefSeq" id="WP_344675157.1">
    <property type="nucleotide sequence ID" value="NZ_BAAAZI010000011.1"/>
</dbReference>
<dbReference type="InterPro" id="IPR008756">
    <property type="entry name" value="Peptidase_M56"/>
</dbReference>
<dbReference type="Gene3D" id="3.30.2010.10">
    <property type="entry name" value="Metalloproteases ('zincins'), catalytic domain"/>
    <property type="match status" value="1"/>
</dbReference>
<organism evidence="4 5">
    <name type="scientific">Sphingobacterium kyonggiense</name>
    <dbReference type="NCBI Taxonomy" id="714075"/>
    <lineage>
        <taxon>Bacteria</taxon>
        <taxon>Pseudomonadati</taxon>
        <taxon>Bacteroidota</taxon>
        <taxon>Sphingobacteriia</taxon>
        <taxon>Sphingobacteriales</taxon>
        <taxon>Sphingobacteriaceae</taxon>
        <taxon>Sphingobacterium</taxon>
    </lineage>
</organism>
<dbReference type="Proteomes" id="UP001500101">
    <property type="component" value="Unassembled WGS sequence"/>
</dbReference>
<feature type="transmembrane region" description="Helical" evidence="2">
    <location>
        <begin position="310"/>
        <end position="329"/>
    </location>
</feature>
<name>A0ABP7YYF8_9SPHI</name>
<keyword evidence="2" id="KW-1133">Transmembrane helix</keyword>
<keyword evidence="2" id="KW-0812">Transmembrane</keyword>
<accession>A0ABP7YYF8</accession>
<dbReference type="CDD" id="cd07341">
    <property type="entry name" value="M56_BlaR1_MecR1_like"/>
    <property type="match status" value="1"/>
</dbReference>
<feature type="transmembrane region" description="Helical" evidence="2">
    <location>
        <begin position="212"/>
        <end position="234"/>
    </location>
</feature>
<evidence type="ECO:0000256" key="2">
    <source>
        <dbReference type="SAM" id="Phobius"/>
    </source>
</evidence>
<feature type="transmembrane region" description="Helical" evidence="2">
    <location>
        <begin position="48"/>
        <end position="68"/>
    </location>
</feature>
<dbReference type="PANTHER" id="PTHR34978:SF3">
    <property type="entry name" value="SLR0241 PROTEIN"/>
    <property type="match status" value="1"/>
</dbReference>
<gene>
    <name evidence="4" type="ORF">GCM10022216_25680</name>
</gene>
<keyword evidence="5" id="KW-1185">Reference proteome</keyword>
<sequence length="591" mass="68450">METTAYNLIQALGWSMLHSIWFGAIAYLLVSLFHFINPKQRSSQKYNLAYGLQIALFLGFILSFLHYYGQAKAVNNEFVIDPQQLTVYLLSPQEHIFGLEGMFPYLSIVYIVGFSIQLFILVNSYLRLRKLKYKGLDSIPSTWTSLFERAKSNLGIQRRVSLFLSNHINVPLTVGFIRPFVLFPIAYVNQLNSAQVEAILLHELAHIKRNDYLFNLIKVVIETILFFNPFIWAISRVIEREREHACDDMVLAQIGNPLPYAKALVELEELRKNSTPALSLASTGKKNHLFQRIKRITKMETNHRNVKQQLIAVLASSIALICIAILIPAQESKAHEKEVDSWDVQVLEPNVPRAPIPSVAKVQVDTIKKPNQVIRVNHHVVEDTTILPPAIRQKLRSIQMDSKEMAKHTNSPEFKAQMQKIKTETDKVNAYFQSDEWKDKMKAINLSNAEISKLISSQKWKDMPAKDVHKYFEGKEWKDAIAKLQNQTSKMTTEYFESDAWKNQIATINSEASKIKDHFNSPAWKEQVKRIEEAGKEVDLYFKSAEWKQKEKEMKELYDSKEYQEIQERYERDLELLKKERAQKRTSTSKN</sequence>
<reference evidence="5" key="1">
    <citation type="journal article" date="2019" name="Int. J. Syst. Evol. Microbiol.">
        <title>The Global Catalogue of Microorganisms (GCM) 10K type strain sequencing project: providing services to taxonomists for standard genome sequencing and annotation.</title>
        <authorList>
            <consortium name="The Broad Institute Genomics Platform"/>
            <consortium name="The Broad Institute Genome Sequencing Center for Infectious Disease"/>
            <person name="Wu L."/>
            <person name="Ma J."/>
        </authorList>
    </citation>
    <scope>NUCLEOTIDE SEQUENCE [LARGE SCALE GENOMIC DNA]</scope>
    <source>
        <strain evidence="5">JCM 16704</strain>
    </source>
</reference>
<feature type="domain" description="Peptidase M56" evidence="3">
    <location>
        <begin position="100"/>
        <end position="295"/>
    </location>
</feature>
<feature type="transmembrane region" description="Helical" evidence="2">
    <location>
        <begin position="168"/>
        <end position="187"/>
    </location>
</feature>
<dbReference type="InterPro" id="IPR052173">
    <property type="entry name" value="Beta-lactam_resp_regulator"/>
</dbReference>
<keyword evidence="1" id="KW-0175">Coiled coil</keyword>
<protein>
    <recommendedName>
        <fullName evidence="3">Peptidase M56 domain-containing protein</fullName>
    </recommendedName>
</protein>
<dbReference type="Pfam" id="PF05569">
    <property type="entry name" value="Peptidase_M56"/>
    <property type="match status" value="1"/>
</dbReference>
<evidence type="ECO:0000259" key="3">
    <source>
        <dbReference type="Pfam" id="PF05569"/>
    </source>
</evidence>
<feature type="transmembrane region" description="Helical" evidence="2">
    <location>
        <begin position="12"/>
        <end position="36"/>
    </location>
</feature>